<keyword evidence="2" id="KW-0597">Phosphoprotein</keyword>
<keyword evidence="5" id="KW-0472">Membrane</keyword>
<dbReference type="PROSITE" id="PS50885">
    <property type="entry name" value="HAMP"/>
    <property type="match status" value="1"/>
</dbReference>
<evidence type="ECO:0000313" key="7">
    <source>
        <dbReference type="EMBL" id="MBC8578638.1"/>
    </source>
</evidence>
<dbReference type="InterPro" id="IPR036890">
    <property type="entry name" value="HATPase_C_sf"/>
</dbReference>
<evidence type="ECO:0000313" key="8">
    <source>
        <dbReference type="Proteomes" id="UP000655830"/>
    </source>
</evidence>
<evidence type="ECO:0000259" key="6">
    <source>
        <dbReference type="PROSITE" id="PS50885"/>
    </source>
</evidence>
<dbReference type="PANTHER" id="PTHR34220">
    <property type="entry name" value="SENSOR HISTIDINE KINASE YPDA"/>
    <property type="match status" value="1"/>
</dbReference>
<dbReference type="GO" id="GO:0016020">
    <property type="term" value="C:membrane"/>
    <property type="evidence" value="ECO:0007669"/>
    <property type="project" value="UniProtKB-SubCell"/>
</dbReference>
<dbReference type="InterPro" id="IPR050640">
    <property type="entry name" value="Bact_2-comp_sensor_kinase"/>
</dbReference>
<keyword evidence="3" id="KW-0808">Transferase</keyword>
<sequence>MRSSLSSLYKRTSIKTKWTWFVLILVLYPMILIGYVGYKNYEEVITEHFNKSVQKDVLVVSEWFEERLGDLEKFIAETQYHKDLYEYATYYYGRMKMAGIDIKEQTPEIAKQIDQLLMNDYNLNKKLGNYLMSLLLTRQDVRLAAFQFKEQEEFHYIEFRDKGSAFYEHLEFKSQTIFENIEKEFEEIPKETMAYYIDDLNNIYLAQKIFYRDTLEEVGTIVLKLDMQYLLQKYEQMLTGAIKAVYVEANKSDELLALGELSQEEKSKLVDFMNRDPEQDIVYKEESKKQAIMYNTFSTRNLVIGNAIYISTDILLQDIRSLSRFIFMLCISILPIFLFLANKLYKEIIYPVYVLSDKMQQIEKGEIGVQIKGDYHAEIGYVYGVFNRMSKQIQYLVNCVYREQLMLKSSELKVLQDQINPHFLYNTLEMINWKARMSGNEDIAQMIEALAGIMEVNIDRRDSHFLTIKEEVEYLKNYIFLIQKRFGERIQFETQASESVLDYKIPRLILQPLVENAITHGIEPRGEGKIIVRAEECRGLLYLTVEDTGEGINEERLHYLQEELNHPQKNYINSESQDEGISRQHIGIINVQKRIKLLYGEEYGMHIQSIEGEGTQITIKLSKEIRE</sequence>
<dbReference type="Gene3D" id="6.10.340.10">
    <property type="match status" value="1"/>
</dbReference>
<comment type="subcellular location">
    <subcellularLocation>
        <location evidence="1">Membrane</location>
    </subcellularLocation>
</comment>
<evidence type="ECO:0000256" key="2">
    <source>
        <dbReference type="ARBA" id="ARBA00022553"/>
    </source>
</evidence>
<dbReference type="PANTHER" id="PTHR34220:SF7">
    <property type="entry name" value="SENSOR HISTIDINE KINASE YPDA"/>
    <property type="match status" value="1"/>
</dbReference>
<dbReference type="GO" id="GO:0000155">
    <property type="term" value="F:phosphorelay sensor kinase activity"/>
    <property type="evidence" value="ECO:0007669"/>
    <property type="project" value="InterPro"/>
</dbReference>
<evidence type="ECO:0000256" key="3">
    <source>
        <dbReference type="ARBA" id="ARBA00022679"/>
    </source>
</evidence>
<dbReference type="RefSeq" id="WP_177670170.1">
    <property type="nucleotide sequence ID" value="NZ_JACRSY010000004.1"/>
</dbReference>
<reference evidence="7" key="1">
    <citation type="submission" date="2020-08" db="EMBL/GenBank/DDBJ databases">
        <title>Genome public.</title>
        <authorList>
            <person name="Liu C."/>
            <person name="Sun Q."/>
        </authorList>
    </citation>
    <scope>NUCLEOTIDE SEQUENCE</scope>
    <source>
        <strain evidence="7">NSJ-12</strain>
    </source>
</reference>
<dbReference type="Gene3D" id="3.30.565.10">
    <property type="entry name" value="Histidine kinase-like ATPase, C-terminal domain"/>
    <property type="match status" value="1"/>
</dbReference>
<dbReference type="Pfam" id="PF02518">
    <property type="entry name" value="HATPase_c"/>
    <property type="match status" value="1"/>
</dbReference>
<dbReference type="SUPFAM" id="SSF55874">
    <property type="entry name" value="ATPase domain of HSP90 chaperone/DNA topoisomerase II/histidine kinase"/>
    <property type="match status" value="1"/>
</dbReference>
<name>A0A926EE51_9FIRM</name>
<protein>
    <submittedName>
        <fullName evidence="7">Sensor histidine kinase</fullName>
    </submittedName>
</protein>
<comment type="caution">
    <text evidence="7">The sequence shown here is derived from an EMBL/GenBank/DDBJ whole genome shotgun (WGS) entry which is preliminary data.</text>
</comment>
<dbReference type="Proteomes" id="UP000655830">
    <property type="component" value="Unassembled WGS sequence"/>
</dbReference>
<organism evidence="7 8">
    <name type="scientific">Zhenhengia yiwuensis</name>
    <dbReference type="NCBI Taxonomy" id="2763666"/>
    <lineage>
        <taxon>Bacteria</taxon>
        <taxon>Bacillati</taxon>
        <taxon>Bacillota</taxon>
        <taxon>Clostridia</taxon>
        <taxon>Lachnospirales</taxon>
        <taxon>Lachnospiraceae</taxon>
        <taxon>Zhenhengia</taxon>
    </lineage>
</organism>
<feature type="transmembrane region" description="Helical" evidence="5">
    <location>
        <begin position="20"/>
        <end position="38"/>
    </location>
</feature>
<dbReference type="SUPFAM" id="SSF158472">
    <property type="entry name" value="HAMP domain-like"/>
    <property type="match status" value="1"/>
</dbReference>
<keyword evidence="8" id="KW-1185">Reference proteome</keyword>
<dbReference type="SMART" id="SM00304">
    <property type="entry name" value="HAMP"/>
    <property type="match status" value="1"/>
</dbReference>
<dbReference type="EMBL" id="JACRSY010000004">
    <property type="protein sequence ID" value="MBC8578638.1"/>
    <property type="molecule type" value="Genomic_DNA"/>
</dbReference>
<evidence type="ECO:0000256" key="4">
    <source>
        <dbReference type="ARBA" id="ARBA00022777"/>
    </source>
</evidence>
<proteinExistence type="predicted"/>
<gene>
    <name evidence="7" type="ORF">H8718_03730</name>
</gene>
<dbReference type="InterPro" id="IPR003660">
    <property type="entry name" value="HAMP_dom"/>
</dbReference>
<accession>A0A926EE51</accession>
<keyword evidence="5" id="KW-1133">Transmembrane helix</keyword>
<dbReference type="Pfam" id="PF06580">
    <property type="entry name" value="His_kinase"/>
    <property type="match status" value="1"/>
</dbReference>
<keyword evidence="5" id="KW-0812">Transmembrane</keyword>
<feature type="domain" description="HAMP" evidence="6">
    <location>
        <begin position="346"/>
        <end position="398"/>
    </location>
</feature>
<keyword evidence="4 7" id="KW-0418">Kinase</keyword>
<dbReference type="InterPro" id="IPR010559">
    <property type="entry name" value="Sig_transdc_His_kin_internal"/>
</dbReference>
<evidence type="ECO:0000256" key="1">
    <source>
        <dbReference type="ARBA" id="ARBA00004370"/>
    </source>
</evidence>
<dbReference type="InterPro" id="IPR003594">
    <property type="entry name" value="HATPase_dom"/>
</dbReference>
<evidence type="ECO:0000256" key="5">
    <source>
        <dbReference type="SAM" id="Phobius"/>
    </source>
</evidence>
<dbReference type="AlphaFoldDB" id="A0A926EE51"/>
<dbReference type="SMART" id="SM00387">
    <property type="entry name" value="HATPase_c"/>
    <property type="match status" value="1"/>
</dbReference>